<feature type="domain" description="4Fe-4S ferredoxin-type" evidence="4">
    <location>
        <begin position="330"/>
        <end position="358"/>
    </location>
</feature>
<name>A0A9D1SHE5_9FIRM</name>
<evidence type="ECO:0000259" key="4">
    <source>
        <dbReference type="PROSITE" id="PS51379"/>
    </source>
</evidence>
<evidence type="ECO:0000256" key="1">
    <source>
        <dbReference type="ARBA" id="ARBA00022723"/>
    </source>
</evidence>
<gene>
    <name evidence="5" type="ORF">IAB05_02735</name>
</gene>
<dbReference type="InterPro" id="IPR017896">
    <property type="entry name" value="4Fe4S_Fe-S-bd"/>
</dbReference>
<dbReference type="SUPFAM" id="SSF46548">
    <property type="entry name" value="alpha-helical ferredoxin"/>
    <property type="match status" value="1"/>
</dbReference>
<dbReference type="GO" id="GO:0046872">
    <property type="term" value="F:metal ion binding"/>
    <property type="evidence" value="ECO:0007669"/>
    <property type="project" value="UniProtKB-KW"/>
</dbReference>
<dbReference type="Proteomes" id="UP000824094">
    <property type="component" value="Unassembled WGS sequence"/>
</dbReference>
<sequence>MFEKVKKNLGFGMMRLPENGDIDYEQVSKMVDLFLANGFNYFDTAHGYHDGKSEVAVRECLVKRYPREAYTLTDKLTAFMFASEADIYKAFEEQLRICGVDYFDFYLMHSQGRGNYDQYKRCNAYGVAQKLKAQGKIKHVGLSFHDSAEFLEQILTENPEVEVVQIQLNYVDFDDPGVQAGKCLEVCRRHNKPVIVMEPVKGGNLARLPKEAEAVLRSLSGGSNASYAIRFAAGQPGVFMVLSGMSDLNQMKDNIGFMREFVPLTDEEKRAIEKVCRIFRSKHTIQCTGCRYCVSGCPKHILIPDLFSDLNAKKQYGDWNSDFYYGEVHTVGRGKASDCIRCGKCEQVCPQHLKIRDLLVEVAKTFEGKRQ</sequence>
<feature type="domain" description="4Fe-4S ferredoxin-type" evidence="4">
    <location>
        <begin position="277"/>
        <end position="307"/>
    </location>
</feature>
<organism evidence="5 6">
    <name type="scientific">Candidatus Stercoripulliclostridium merdigallinarum</name>
    <dbReference type="NCBI Taxonomy" id="2840951"/>
    <lineage>
        <taxon>Bacteria</taxon>
        <taxon>Bacillati</taxon>
        <taxon>Bacillota</taxon>
        <taxon>Clostridia</taxon>
        <taxon>Eubacteriales</taxon>
        <taxon>Candidatus Stercoripulliclostridium</taxon>
    </lineage>
</organism>
<evidence type="ECO:0000256" key="3">
    <source>
        <dbReference type="ARBA" id="ARBA00023014"/>
    </source>
</evidence>
<dbReference type="PROSITE" id="PS00198">
    <property type="entry name" value="4FE4S_FER_1"/>
    <property type="match status" value="2"/>
</dbReference>
<dbReference type="InterPro" id="IPR023210">
    <property type="entry name" value="NADP_OxRdtase_dom"/>
</dbReference>
<reference evidence="5" key="2">
    <citation type="journal article" date="2021" name="PeerJ">
        <title>Extensive microbial diversity within the chicken gut microbiome revealed by metagenomics and culture.</title>
        <authorList>
            <person name="Gilroy R."/>
            <person name="Ravi A."/>
            <person name="Getino M."/>
            <person name="Pursley I."/>
            <person name="Horton D.L."/>
            <person name="Alikhan N.F."/>
            <person name="Baker D."/>
            <person name="Gharbi K."/>
            <person name="Hall N."/>
            <person name="Watson M."/>
            <person name="Adriaenssens E.M."/>
            <person name="Foster-Nyarko E."/>
            <person name="Jarju S."/>
            <person name="Secka A."/>
            <person name="Antonio M."/>
            <person name="Oren A."/>
            <person name="Chaudhuri R.R."/>
            <person name="La Ragione R."/>
            <person name="Hildebrand F."/>
            <person name="Pallen M.J."/>
        </authorList>
    </citation>
    <scope>NUCLEOTIDE SEQUENCE</scope>
    <source>
        <strain evidence="5">18911</strain>
    </source>
</reference>
<comment type="caution">
    <text evidence="5">The sequence shown here is derived from an EMBL/GenBank/DDBJ whole genome shotgun (WGS) entry which is preliminary data.</text>
</comment>
<dbReference type="InterPro" id="IPR036812">
    <property type="entry name" value="NAD(P)_OxRdtase_dom_sf"/>
</dbReference>
<dbReference type="Pfam" id="PF13187">
    <property type="entry name" value="Fer4_9"/>
    <property type="match status" value="1"/>
</dbReference>
<keyword evidence="2" id="KW-0408">Iron</keyword>
<dbReference type="GO" id="GO:0051536">
    <property type="term" value="F:iron-sulfur cluster binding"/>
    <property type="evidence" value="ECO:0007669"/>
    <property type="project" value="UniProtKB-KW"/>
</dbReference>
<dbReference type="PANTHER" id="PTHR43312">
    <property type="entry name" value="D-THREO-ALDOSE 1-DEHYDROGENASE"/>
    <property type="match status" value="1"/>
</dbReference>
<evidence type="ECO:0000313" key="5">
    <source>
        <dbReference type="EMBL" id="HIU60291.1"/>
    </source>
</evidence>
<dbReference type="Gene3D" id="3.20.20.100">
    <property type="entry name" value="NADP-dependent oxidoreductase domain"/>
    <property type="match status" value="1"/>
</dbReference>
<dbReference type="SUPFAM" id="SSF51430">
    <property type="entry name" value="NAD(P)-linked oxidoreductase"/>
    <property type="match status" value="1"/>
</dbReference>
<keyword evidence="1" id="KW-0479">Metal-binding</keyword>
<dbReference type="PROSITE" id="PS51379">
    <property type="entry name" value="4FE4S_FER_2"/>
    <property type="match status" value="2"/>
</dbReference>
<dbReference type="AlphaFoldDB" id="A0A9D1SHE5"/>
<dbReference type="InterPro" id="IPR053135">
    <property type="entry name" value="AKR2_Oxidoreductase"/>
</dbReference>
<evidence type="ECO:0000313" key="6">
    <source>
        <dbReference type="Proteomes" id="UP000824094"/>
    </source>
</evidence>
<dbReference type="CDD" id="cd19096">
    <property type="entry name" value="AKR_Fe-S_oxidoreductase"/>
    <property type="match status" value="1"/>
</dbReference>
<proteinExistence type="predicted"/>
<reference evidence="5" key="1">
    <citation type="submission" date="2020-10" db="EMBL/GenBank/DDBJ databases">
        <authorList>
            <person name="Gilroy R."/>
        </authorList>
    </citation>
    <scope>NUCLEOTIDE SEQUENCE</scope>
    <source>
        <strain evidence="5">18911</strain>
    </source>
</reference>
<protein>
    <submittedName>
        <fullName evidence="5">Aldo/keto reductase</fullName>
    </submittedName>
</protein>
<dbReference type="Pfam" id="PF00248">
    <property type="entry name" value="Aldo_ket_red"/>
    <property type="match status" value="1"/>
</dbReference>
<dbReference type="InterPro" id="IPR017900">
    <property type="entry name" value="4Fe4S_Fe_S_CS"/>
</dbReference>
<keyword evidence="3" id="KW-0411">Iron-sulfur</keyword>
<accession>A0A9D1SHE5</accession>
<dbReference type="EMBL" id="DVNF01000081">
    <property type="protein sequence ID" value="HIU60291.1"/>
    <property type="molecule type" value="Genomic_DNA"/>
</dbReference>
<dbReference type="PANTHER" id="PTHR43312:SF2">
    <property type="entry name" value="OXIDOREDUCTASE"/>
    <property type="match status" value="1"/>
</dbReference>
<dbReference type="Gene3D" id="3.30.70.20">
    <property type="match status" value="1"/>
</dbReference>
<evidence type="ECO:0000256" key="2">
    <source>
        <dbReference type="ARBA" id="ARBA00023004"/>
    </source>
</evidence>